<dbReference type="Pfam" id="PF00990">
    <property type="entry name" value="GGDEF"/>
    <property type="match status" value="1"/>
</dbReference>
<name>A0A848M2N0_PAELE</name>
<evidence type="ECO:0000256" key="1">
    <source>
        <dbReference type="SAM" id="Phobius"/>
    </source>
</evidence>
<dbReference type="InterPro" id="IPR029787">
    <property type="entry name" value="Nucleotide_cyclase"/>
</dbReference>
<sequence>MKHKTPMRNVELGYFLLIVLVMVQRLLIYLKIYLDSSFTALDLGLSLSTLVALLLGFFLPVGISTVIVFVFLVSYFVWLSAYAPLNVLTFSWILMIPANIIIAAFIRSGLVRSRRFIERLEALKQTNPDVDLDTTLGNKESLAETVVKQSNLANRYGDQYGFCMAMFKLDFLPLVRESLGSRRYAQLLLELSDTIQKQIRYEDYKFSIDKGRFIILCPLTKPEHFKSLTERIKAAMMGLTFADKKGRPLKLVIRAGALVFQKDQFSKYGDIDAVIAALERNTETDLIGEYI</sequence>
<organism evidence="3 4">
    <name type="scientific">Paenibacillus lemnae</name>
    <dbReference type="NCBI Taxonomy" id="1330551"/>
    <lineage>
        <taxon>Bacteria</taxon>
        <taxon>Bacillati</taxon>
        <taxon>Bacillota</taxon>
        <taxon>Bacilli</taxon>
        <taxon>Bacillales</taxon>
        <taxon>Paenibacillaceae</taxon>
        <taxon>Paenibacillus</taxon>
    </lineage>
</organism>
<feature type="domain" description="GGDEF" evidence="2">
    <location>
        <begin position="160"/>
        <end position="291"/>
    </location>
</feature>
<evidence type="ECO:0000313" key="3">
    <source>
        <dbReference type="EMBL" id="NMO94382.1"/>
    </source>
</evidence>
<proteinExistence type="predicted"/>
<evidence type="ECO:0000313" key="4">
    <source>
        <dbReference type="Proteomes" id="UP000565468"/>
    </source>
</evidence>
<dbReference type="PROSITE" id="PS50887">
    <property type="entry name" value="GGDEF"/>
    <property type="match status" value="1"/>
</dbReference>
<dbReference type="EMBL" id="JABBPN010000001">
    <property type="protein sequence ID" value="NMO94382.1"/>
    <property type="molecule type" value="Genomic_DNA"/>
</dbReference>
<keyword evidence="1" id="KW-1133">Transmembrane helix</keyword>
<keyword evidence="1" id="KW-0812">Transmembrane</keyword>
<dbReference type="RefSeq" id="WP_169503077.1">
    <property type="nucleotide sequence ID" value="NZ_JABBPN010000001.1"/>
</dbReference>
<accession>A0A848M2N0</accession>
<keyword evidence="1" id="KW-0472">Membrane</keyword>
<dbReference type="Proteomes" id="UP000565468">
    <property type="component" value="Unassembled WGS sequence"/>
</dbReference>
<dbReference type="InterPro" id="IPR000160">
    <property type="entry name" value="GGDEF_dom"/>
</dbReference>
<feature type="transmembrane region" description="Helical" evidence="1">
    <location>
        <begin position="12"/>
        <end position="32"/>
    </location>
</feature>
<reference evidence="3 4" key="1">
    <citation type="submission" date="2020-04" db="EMBL/GenBank/DDBJ databases">
        <title>Paenibacillus algicola sp. nov., a novel marine bacterium producing alginate lyase.</title>
        <authorList>
            <person name="Huang H."/>
        </authorList>
    </citation>
    <scope>NUCLEOTIDE SEQUENCE [LARGE SCALE GENOMIC DNA]</scope>
    <source>
        <strain evidence="3 4">L7-75</strain>
    </source>
</reference>
<comment type="caution">
    <text evidence="3">The sequence shown here is derived from an EMBL/GenBank/DDBJ whole genome shotgun (WGS) entry which is preliminary data.</text>
</comment>
<dbReference type="AlphaFoldDB" id="A0A848M2N0"/>
<evidence type="ECO:0000259" key="2">
    <source>
        <dbReference type="PROSITE" id="PS50887"/>
    </source>
</evidence>
<dbReference type="InterPro" id="IPR043128">
    <property type="entry name" value="Rev_trsase/Diguanyl_cyclase"/>
</dbReference>
<dbReference type="SUPFAM" id="SSF55073">
    <property type="entry name" value="Nucleotide cyclase"/>
    <property type="match status" value="1"/>
</dbReference>
<feature type="transmembrane region" description="Helical" evidence="1">
    <location>
        <begin position="89"/>
        <end position="110"/>
    </location>
</feature>
<protein>
    <submittedName>
        <fullName evidence="3">GGDEF domain-containing protein</fullName>
    </submittedName>
</protein>
<keyword evidence="4" id="KW-1185">Reference proteome</keyword>
<dbReference type="Gene3D" id="3.30.70.270">
    <property type="match status" value="1"/>
</dbReference>
<gene>
    <name evidence="3" type="ORF">HII30_01100</name>
</gene>